<dbReference type="Ensembl" id="ENSEBUT00000025666.1">
    <property type="protein sequence ID" value="ENSEBUP00000025090.1"/>
    <property type="gene ID" value="ENSEBUG00000015469.1"/>
</dbReference>
<name>A0A8C4R6W2_EPTBU</name>
<evidence type="ECO:0000313" key="5">
    <source>
        <dbReference type="Ensembl" id="ENSEBUP00000025103.1"/>
    </source>
</evidence>
<organism evidence="5 6">
    <name type="scientific">Eptatretus burgeri</name>
    <name type="common">Inshore hagfish</name>
    <dbReference type="NCBI Taxonomy" id="7764"/>
    <lineage>
        <taxon>Eukaryota</taxon>
        <taxon>Metazoa</taxon>
        <taxon>Chordata</taxon>
        <taxon>Craniata</taxon>
        <taxon>Vertebrata</taxon>
        <taxon>Cyclostomata</taxon>
        <taxon>Myxini</taxon>
        <taxon>Myxiniformes</taxon>
        <taxon>Myxinidae</taxon>
        <taxon>Eptatretinae</taxon>
        <taxon>Eptatretus</taxon>
    </lineage>
</organism>
<dbReference type="GO" id="GO:0030239">
    <property type="term" value="P:myofibril assembly"/>
    <property type="evidence" value="ECO:0007669"/>
    <property type="project" value="TreeGrafter"/>
</dbReference>
<reference evidence="5" key="1">
    <citation type="submission" date="2025-05" db="UniProtKB">
        <authorList>
            <consortium name="Ensembl"/>
        </authorList>
    </citation>
    <scope>IDENTIFICATION</scope>
</reference>
<dbReference type="SMART" id="SM00368">
    <property type="entry name" value="LRR_RI"/>
    <property type="match status" value="2"/>
</dbReference>
<comment type="subcellular location">
    <subcellularLocation>
        <location evidence="1">Cytoplasm</location>
        <location evidence="1">Cytoskeleton</location>
    </subcellularLocation>
</comment>
<dbReference type="GO" id="GO:0006936">
    <property type="term" value="P:muscle contraction"/>
    <property type="evidence" value="ECO:0007669"/>
    <property type="project" value="TreeGrafter"/>
</dbReference>
<dbReference type="GO" id="GO:0051694">
    <property type="term" value="P:pointed-end actin filament capping"/>
    <property type="evidence" value="ECO:0007669"/>
    <property type="project" value="InterPro"/>
</dbReference>
<dbReference type="GO" id="GO:0005523">
    <property type="term" value="F:tropomyosin binding"/>
    <property type="evidence" value="ECO:0007669"/>
    <property type="project" value="InterPro"/>
</dbReference>
<evidence type="ECO:0000256" key="3">
    <source>
        <dbReference type="ARBA" id="ARBA00023212"/>
    </source>
</evidence>
<dbReference type="Gene3D" id="3.80.10.10">
    <property type="entry name" value="Ribonuclease Inhibitor"/>
    <property type="match status" value="1"/>
</dbReference>
<dbReference type="GeneTree" id="ENSGT00940000158734"/>
<dbReference type="Pfam" id="PF03250">
    <property type="entry name" value="Tropomodulin"/>
    <property type="match status" value="1"/>
</dbReference>
<evidence type="ECO:0000256" key="4">
    <source>
        <dbReference type="SAM" id="MobiDB-lite"/>
    </source>
</evidence>
<dbReference type="PANTHER" id="PTHR10901">
    <property type="entry name" value="TROPOMODULIN"/>
    <property type="match status" value="1"/>
</dbReference>
<dbReference type="PANTHER" id="PTHR10901:SF6">
    <property type="entry name" value="TROPOMODULIN, ISOFORM N"/>
    <property type="match status" value="1"/>
</dbReference>
<keyword evidence="2" id="KW-0963">Cytoplasm</keyword>
<sequence length="388" mass="42810">MSLSKAGEASRESDDDALLEKLTPEEIAQLEIDLDELDPKNAALPAGLRQKDQTTKVPTGPFRRDSLLQFLEKEALETEENEDLVPFTREKRGTPYIPKVQAAKLVPRDVASRMAEPGAELPAEEVEGGVNLEPELEEALANASEAEICDLAAILGMHTLMSNKQYYKALSSNAIVNKEGLNSVVHPDECKVFPEEPPNPTDVEQSLQRIRKNDQNLTQVNLNNIADISMSTLIEIAEVLKSNGHVEKFSLVGTCCNDSVALALADMLKVNGVLKSLNIESNCLTAPGVLAIVEALKENDCLTELKLDNQRQQLGNRVEMEMAAMVEGNKSLLRFGYQFSSPGPRSRVTNAITRNNDLGTYQERDLSVLPHEYPWIAAVFHQIKLHLC</sequence>
<keyword evidence="6" id="KW-1185">Reference proteome</keyword>
<dbReference type="SUPFAM" id="SSF52047">
    <property type="entry name" value="RNI-like"/>
    <property type="match status" value="1"/>
</dbReference>
<proteinExistence type="predicted"/>
<dbReference type="Ensembl" id="ENSEBUT00000025679.1">
    <property type="protein sequence ID" value="ENSEBUP00000025103.1"/>
    <property type="gene ID" value="ENSEBUG00000015469.1"/>
</dbReference>
<feature type="compositionally biased region" description="Basic and acidic residues" evidence="4">
    <location>
        <begin position="8"/>
        <end position="24"/>
    </location>
</feature>
<feature type="region of interest" description="Disordered" evidence="4">
    <location>
        <begin position="1"/>
        <end position="61"/>
    </location>
</feature>
<evidence type="ECO:0000313" key="6">
    <source>
        <dbReference type="Proteomes" id="UP000694388"/>
    </source>
</evidence>
<dbReference type="AlphaFoldDB" id="A0A8C4R6W2"/>
<keyword evidence="3" id="KW-0206">Cytoskeleton</keyword>
<evidence type="ECO:0000256" key="1">
    <source>
        <dbReference type="ARBA" id="ARBA00004245"/>
    </source>
</evidence>
<dbReference type="InterPro" id="IPR032675">
    <property type="entry name" value="LRR_dom_sf"/>
</dbReference>
<dbReference type="GO" id="GO:0005865">
    <property type="term" value="C:striated muscle thin filament"/>
    <property type="evidence" value="ECO:0007669"/>
    <property type="project" value="TreeGrafter"/>
</dbReference>
<evidence type="ECO:0000256" key="2">
    <source>
        <dbReference type="ARBA" id="ARBA00022490"/>
    </source>
</evidence>
<dbReference type="GO" id="GO:0007015">
    <property type="term" value="P:actin filament organization"/>
    <property type="evidence" value="ECO:0007669"/>
    <property type="project" value="TreeGrafter"/>
</dbReference>
<dbReference type="Proteomes" id="UP000694388">
    <property type="component" value="Unplaced"/>
</dbReference>
<protein>
    <submittedName>
        <fullName evidence="5">Tropomodulin 4 (muscle)</fullName>
    </submittedName>
</protein>
<dbReference type="InterPro" id="IPR004934">
    <property type="entry name" value="TMOD"/>
</dbReference>
<accession>A0A8C4R6W2</accession>